<evidence type="ECO:0000256" key="6">
    <source>
        <dbReference type="PROSITE-ProRule" id="PRU10141"/>
    </source>
</evidence>
<dbReference type="Gene3D" id="1.10.510.10">
    <property type="entry name" value="Transferase(Phosphotransferase) domain 1"/>
    <property type="match status" value="1"/>
</dbReference>
<keyword evidence="2" id="KW-0808">Transferase</keyword>
<keyword evidence="5 6" id="KW-0067">ATP-binding</keyword>
<protein>
    <recommendedName>
        <fullName evidence="9">Protein kinase domain-containing protein</fullName>
    </recommendedName>
</protein>
<feature type="binding site" evidence="6">
    <location>
        <position position="129"/>
    </location>
    <ligand>
        <name>ATP</name>
        <dbReference type="ChEBI" id="CHEBI:30616"/>
    </ligand>
</feature>
<dbReference type="PROSITE" id="PS50011">
    <property type="entry name" value="PROTEIN_KINASE_DOM"/>
    <property type="match status" value="1"/>
</dbReference>
<sequence>MWKTKLAVERLNLAEEESSGRQSIVDDEKREHERLRILRRQDAVRTGVPLNTSASSDSLTRVGGSQSPATSMGTPTGSASTSRATDADGVAAAHRGRFRVMRDEVLGKGGFGVVFRGFDNERGEIVAVKETKIDPANRRQIRRALESEFATLQSLEHTNIVRVFALTPFKETVQIVMEWMPSGSVSDLMRKRGFRFHERVIHRYAAEALRGLAYLHSKGFLHRDIKPANMLVSGSGTLKLSDFGTCKQVVNMGQAAATTNTLTGTPYYLSPEACSGHFSASSDVWAFACSVVEMATAEYPWCHLPPEKHNPFTLVFHIGSPTGKDHHPRIPDHLSKELRDLLKLCFHPEAAQRPSAQALLDAAYFQRTEDSLPGDVEAAEAFAAAEAAAQEESGAFSREPSEIMAAEAGAGVSMSTFGFTR</sequence>
<keyword evidence="3 6" id="KW-0547">Nucleotide-binding</keyword>
<comment type="similarity">
    <text evidence="7">Belongs to the protein kinase superfamily.</text>
</comment>
<evidence type="ECO:0000256" key="8">
    <source>
        <dbReference type="SAM" id="MobiDB-lite"/>
    </source>
</evidence>
<proteinExistence type="inferred from homology"/>
<feature type="domain" description="Protein kinase" evidence="9">
    <location>
        <begin position="100"/>
        <end position="365"/>
    </location>
</feature>
<dbReference type="CDD" id="cd06606">
    <property type="entry name" value="STKc_MAPKKK"/>
    <property type="match status" value="1"/>
</dbReference>
<dbReference type="InterPro" id="IPR008271">
    <property type="entry name" value="Ser/Thr_kinase_AS"/>
</dbReference>
<dbReference type="GO" id="GO:0005524">
    <property type="term" value="F:ATP binding"/>
    <property type="evidence" value="ECO:0007669"/>
    <property type="project" value="UniProtKB-UniRule"/>
</dbReference>
<dbReference type="GO" id="GO:0004674">
    <property type="term" value="F:protein serine/threonine kinase activity"/>
    <property type="evidence" value="ECO:0007669"/>
    <property type="project" value="UniProtKB-KW"/>
</dbReference>
<feature type="compositionally biased region" description="Polar residues" evidence="8">
    <location>
        <begin position="49"/>
        <end position="84"/>
    </location>
</feature>
<reference evidence="10" key="1">
    <citation type="submission" date="2021-01" db="EMBL/GenBank/DDBJ databases">
        <authorList>
            <person name="Corre E."/>
            <person name="Pelletier E."/>
            <person name="Niang G."/>
            <person name="Scheremetjew M."/>
            <person name="Finn R."/>
            <person name="Kale V."/>
            <person name="Holt S."/>
            <person name="Cochrane G."/>
            <person name="Meng A."/>
            <person name="Brown T."/>
            <person name="Cohen L."/>
        </authorList>
    </citation>
    <scope>NUCLEOTIDE SEQUENCE</scope>
    <source>
        <strain evidence="10">CCAP 1951/1</strain>
    </source>
</reference>
<dbReference type="Pfam" id="PF00069">
    <property type="entry name" value="Pkinase"/>
    <property type="match status" value="1"/>
</dbReference>
<keyword evidence="4" id="KW-0418">Kinase</keyword>
<evidence type="ECO:0000256" key="4">
    <source>
        <dbReference type="ARBA" id="ARBA00022777"/>
    </source>
</evidence>
<dbReference type="EMBL" id="HBGF01024980">
    <property type="protein sequence ID" value="CAD9119475.1"/>
    <property type="molecule type" value="Transcribed_RNA"/>
</dbReference>
<evidence type="ECO:0000256" key="2">
    <source>
        <dbReference type="ARBA" id="ARBA00022679"/>
    </source>
</evidence>
<dbReference type="PANTHER" id="PTHR11584">
    <property type="entry name" value="SERINE/THREONINE PROTEIN KINASE"/>
    <property type="match status" value="1"/>
</dbReference>
<dbReference type="AlphaFoldDB" id="A0A7S1M1V2"/>
<dbReference type="SUPFAM" id="SSF56112">
    <property type="entry name" value="Protein kinase-like (PK-like)"/>
    <property type="match status" value="1"/>
</dbReference>
<feature type="region of interest" description="Disordered" evidence="8">
    <location>
        <begin position="47"/>
        <end position="87"/>
    </location>
</feature>
<keyword evidence="1 7" id="KW-0723">Serine/threonine-protein kinase</keyword>
<accession>A0A7S1M1V2</accession>
<gene>
    <name evidence="10" type="ORF">NDES1114_LOCUS16563</name>
</gene>
<evidence type="ECO:0000256" key="7">
    <source>
        <dbReference type="RuleBase" id="RU000304"/>
    </source>
</evidence>
<dbReference type="InterPro" id="IPR011009">
    <property type="entry name" value="Kinase-like_dom_sf"/>
</dbReference>
<evidence type="ECO:0000256" key="5">
    <source>
        <dbReference type="ARBA" id="ARBA00022840"/>
    </source>
</evidence>
<dbReference type="PROSITE" id="PS00107">
    <property type="entry name" value="PROTEIN_KINASE_ATP"/>
    <property type="match status" value="1"/>
</dbReference>
<dbReference type="SMART" id="SM00220">
    <property type="entry name" value="S_TKc"/>
    <property type="match status" value="1"/>
</dbReference>
<dbReference type="InterPro" id="IPR017441">
    <property type="entry name" value="Protein_kinase_ATP_BS"/>
</dbReference>
<organism evidence="10">
    <name type="scientific">Neobodo designis</name>
    <name type="common">Flagellated protozoan</name>
    <name type="synonym">Bodo designis</name>
    <dbReference type="NCBI Taxonomy" id="312471"/>
    <lineage>
        <taxon>Eukaryota</taxon>
        <taxon>Discoba</taxon>
        <taxon>Euglenozoa</taxon>
        <taxon>Kinetoplastea</taxon>
        <taxon>Metakinetoplastina</taxon>
        <taxon>Neobodonida</taxon>
        <taxon>Neobodo</taxon>
    </lineage>
</organism>
<dbReference type="PROSITE" id="PS00108">
    <property type="entry name" value="PROTEIN_KINASE_ST"/>
    <property type="match status" value="1"/>
</dbReference>
<evidence type="ECO:0000313" key="10">
    <source>
        <dbReference type="EMBL" id="CAD9119475.1"/>
    </source>
</evidence>
<evidence type="ECO:0000256" key="3">
    <source>
        <dbReference type="ARBA" id="ARBA00022741"/>
    </source>
</evidence>
<dbReference type="InterPro" id="IPR000719">
    <property type="entry name" value="Prot_kinase_dom"/>
</dbReference>
<name>A0A7S1M1V2_NEODS</name>
<evidence type="ECO:0000256" key="1">
    <source>
        <dbReference type="ARBA" id="ARBA00022527"/>
    </source>
</evidence>
<dbReference type="PANTHER" id="PTHR11584:SF369">
    <property type="entry name" value="MITOGEN-ACTIVATED PROTEIN KINASE KINASE KINASE 19-RELATED"/>
    <property type="match status" value="1"/>
</dbReference>
<evidence type="ECO:0000259" key="9">
    <source>
        <dbReference type="PROSITE" id="PS50011"/>
    </source>
</evidence>